<dbReference type="Proteomes" id="UP000218899">
    <property type="component" value="Chromosome"/>
</dbReference>
<evidence type="ECO:0000313" key="5">
    <source>
        <dbReference type="Proteomes" id="UP000218899"/>
    </source>
</evidence>
<feature type="domain" description="Mop" evidence="3">
    <location>
        <begin position="5"/>
        <end position="71"/>
    </location>
</feature>
<evidence type="ECO:0000256" key="2">
    <source>
        <dbReference type="PROSITE-ProRule" id="PRU01213"/>
    </source>
</evidence>
<keyword evidence="1 2" id="KW-0500">Molybdenum</keyword>
<evidence type="ECO:0000256" key="1">
    <source>
        <dbReference type="ARBA" id="ARBA00022505"/>
    </source>
</evidence>
<organism evidence="4 5">
    <name type="scientific">Sulfurifustis variabilis</name>
    <dbReference type="NCBI Taxonomy" id="1675686"/>
    <lineage>
        <taxon>Bacteria</taxon>
        <taxon>Pseudomonadati</taxon>
        <taxon>Pseudomonadota</taxon>
        <taxon>Gammaproteobacteria</taxon>
        <taxon>Acidiferrobacterales</taxon>
        <taxon>Acidiferrobacteraceae</taxon>
        <taxon>Sulfurifustis</taxon>
    </lineage>
</organism>
<dbReference type="KEGG" id="sva:SVA_2347"/>
<accession>A0A1B4VE49</accession>
<gene>
    <name evidence="4" type="ORF">SVA_2347</name>
</gene>
<dbReference type="InterPro" id="IPR008995">
    <property type="entry name" value="Mo/tungstate-bd_C_term_dom"/>
</dbReference>
<proteinExistence type="predicted"/>
<dbReference type="Gene3D" id="2.40.50.100">
    <property type="match status" value="1"/>
</dbReference>
<keyword evidence="5" id="KW-1185">Reference proteome</keyword>
<evidence type="ECO:0000259" key="3">
    <source>
        <dbReference type="PROSITE" id="PS51866"/>
    </source>
</evidence>
<dbReference type="PROSITE" id="PS51866">
    <property type="entry name" value="MOP"/>
    <property type="match status" value="1"/>
</dbReference>
<dbReference type="Pfam" id="PF03459">
    <property type="entry name" value="TOBE"/>
    <property type="match status" value="1"/>
</dbReference>
<dbReference type="RefSeq" id="WP_231971784.1">
    <property type="nucleotide sequence ID" value="NZ_AP014936.1"/>
</dbReference>
<dbReference type="InterPro" id="IPR004606">
    <property type="entry name" value="Mop_domain"/>
</dbReference>
<dbReference type="GO" id="GO:0015689">
    <property type="term" value="P:molybdate ion transport"/>
    <property type="evidence" value="ECO:0007669"/>
    <property type="project" value="InterPro"/>
</dbReference>
<dbReference type="EMBL" id="AP014936">
    <property type="protein sequence ID" value="BAU48897.1"/>
    <property type="molecule type" value="Genomic_DNA"/>
</dbReference>
<sequence>MKIDKLSARNVFAGKIVEIKRGTVAAQVKVEIGGGHIVTSSITVDAVDHLGLKPGSEVVAIIKASSVMLGIPD</sequence>
<evidence type="ECO:0000313" key="4">
    <source>
        <dbReference type="EMBL" id="BAU48897.1"/>
    </source>
</evidence>
<name>A0A1B4VE49_9GAMM</name>
<reference evidence="4 5" key="1">
    <citation type="submission" date="2015-08" db="EMBL/GenBank/DDBJ databases">
        <title>Complete genome sequence of Sulfurifustis variabilis.</title>
        <authorList>
            <person name="Miura A."/>
            <person name="Kojima H."/>
            <person name="Fukui M."/>
        </authorList>
    </citation>
    <scope>NUCLEOTIDE SEQUENCE [LARGE SCALE GENOMIC DNA]</scope>
    <source>
        <strain evidence="5">skN76</strain>
    </source>
</reference>
<dbReference type="AlphaFoldDB" id="A0A1B4VE49"/>
<dbReference type="InterPro" id="IPR005116">
    <property type="entry name" value="Transp-assoc_OB_typ1"/>
</dbReference>
<dbReference type="SUPFAM" id="SSF50331">
    <property type="entry name" value="MOP-like"/>
    <property type="match status" value="1"/>
</dbReference>
<protein>
    <submittedName>
        <fullName evidence="4">Molybdenum-pterin-binding protein</fullName>
    </submittedName>
</protein>
<dbReference type="NCBIfam" id="TIGR00638">
    <property type="entry name" value="Mop"/>
    <property type="match status" value="1"/>
</dbReference>